<name>A1ZJY3_MICM2</name>
<sequence length="523" mass="59860">MQEFSGETSVTLAQLSSPQVWKSIPGINAHDDQLANISLGSAQEYQQMNVEQPMDYLAMFPSIIFFESNDPSKPQLNREVWEQIQKHWFGNIKDTTILEAFRTSLYAFQLEQTRRKNGQSKLLQRVAPQFAKQRAVQQKIAGLLNQQLYESSKETTLETAKQMYMTYLTKEVLGKVSQDFEFQLNRTKVEGEELCIAFQDSTGQVYDPVRINLYTGEVRGPSLTNHTQGGLQGEVIVGYQKAVNYLKSAKLPTLPQLMKQTSHINRKAFFRKTSFKSNQRPREQLKAYETQTGQQHIAQSLPDPLPLQTELQQALVRFQGQMTQSKLMATMQALQDSGGQSLQDTSHYQQLFFGAGREITPQEHPALHTLMKHFHYTLMYSSVEEIKILNKSIDTLHQALLTYHQQPHLVNHINDPLLKNILQPSSSLTPHQESPIIATFGSFLTDATFQTPQARFNPLAIQHFSQRVKSPDQASFFGSPWAKTEAMTQRNFRERYEKEDRKQENIELEAMMSQIEQLPALNA</sequence>
<reference evidence="1 2" key="1">
    <citation type="submission" date="2007-01" db="EMBL/GenBank/DDBJ databases">
        <authorList>
            <person name="Haygood M."/>
            <person name="Podell S."/>
            <person name="Anderson C."/>
            <person name="Hopkinson B."/>
            <person name="Roe K."/>
            <person name="Barbeau K."/>
            <person name="Gaasterland T."/>
            <person name="Ferriera S."/>
            <person name="Johnson J."/>
            <person name="Kravitz S."/>
            <person name="Beeson K."/>
            <person name="Sutton G."/>
            <person name="Rogers Y.-H."/>
            <person name="Friedman R."/>
            <person name="Frazier M."/>
            <person name="Venter J.C."/>
        </authorList>
    </citation>
    <scope>NUCLEOTIDE SEQUENCE [LARGE SCALE GENOMIC DNA]</scope>
    <source>
        <strain evidence="1 2">ATCC 23134</strain>
    </source>
</reference>
<dbReference type="AlphaFoldDB" id="A1ZJY3"/>
<proteinExistence type="predicted"/>
<keyword evidence="2" id="KW-1185">Reference proteome</keyword>
<dbReference type="EMBL" id="AAWS01000011">
    <property type="protein sequence ID" value="EAY29436.1"/>
    <property type="molecule type" value="Genomic_DNA"/>
</dbReference>
<dbReference type="Proteomes" id="UP000004095">
    <property type="component" value="Unassembled WGS sequence"/>
</dbReference>
<comment type="caution">
    <text evidence="1">The sequence shown here is derived from an EMBL/GenBank/DDBJ whole genome shotgun (WGS) entry which is preliminary data.</text>
</comment>
<gene>
    <name evidence="1" type="ORF">M23134_01496</name>
</gene>
<dbReference type="RefSeq" id="WP_002696492.1">
    <property type="nucleotide sequence ID" value="NZ_AAWS01000011.1"/>
</dbReference>
<organism evidence="1 2">
    <name type="scientific">Microscilla marina ATCC 23134</name>
    <dbReference type="NCBI Taxonomy" id="313606"/>
    <lineage>
        <taxon>Bacteria</taxon>
        <taxon>Pseudomonadati</taxon>
        <taxon>Bacteroidota</taxon>
        <taxon>Cytophagia</taxon>
        <taxon>Cytophagales</taxon>
        <taxon>Microscillaceae</taxon>
        <taxon>Microscilla</taxon>
    </lineage>
</organism>
<protein>
    <submittedName>
        <fullName evidence="1">Uncharacterized protein</fullName>
    </submittedName>
</protein>
<accession>A1ZJY3</accession>
<evidence type="ECO:0000313" key="2">
    <source>
        <dbReference type="Proteomes" id="UP000004095"/>
    </source>
</evidence>
<evidence type="ECO:0000313" key="1">
    <source>
        <dbReference type="EMBL" id="EAY29436.1"/>
    </source>
</evidence>